<reference evidence="1 2" key="1">
    <citation type="submission" date="2011-12" db="EMBL/GenBank/DDBJ databases">
        <title>Whole genome shotgun sequence of Gordonia effusa NBRC 100432.</title>
        <authorList>
            <person name="Yoshida I."/>
            <person name="Takarada H."/>
            <person name="Hosoyama A."/>
            <person name="Tsuchikane K."/>
            <person name="Katsumata H."/>
            <person name="Yamazaki S."/>
            <person name="Fujita N."/>
        </authorList>
    </citation>
    <scope>NUCLEOTIDE SEQUENCE [LARGE SCALE GENOMIC DNA]</scope>
    <source>
        <strain evidence="1 2">NBRC 100432</strain>
    </source>
</reference>
<dbReference type="OrthoDB" id="4462506at2"/>
<dbReference type="Pfam" id="PF10936">
    <property type="entry name" value="DUF2617"/>
    <property type="match status" value="1"/>
</dbReference>
<dbReference type="Proteomes" id="UP000035034">
    <property type="component" value="Unassembled WGS sequence"/>
</dbReference>
<dbReference type="RefSeq" id="WP_007316897.1">
    <property type="nucleotide sequence ID" value="NZ_BAEH01000035.1"/>
</dbReference>
<sequence>MTMHTLTVPYVDTRSEQLTLAIGEPALPALARREWLFADITLDLRLLGASHQVVVSGRVAFSETVACLPDRPDTLPTEFRSGPYRFDAQTITASGRVLNDTVEDLTARSEIADAAGDPVLIAQFPRYPLAVTAVFAQFDDDVLTWQSWHVYPQSGEIVRTRSQLDCAA</sequence>
<organism evidence="1 2">
    <name type="scientific">Gordonia effusa NBRC 100432</name>
    <dbReference type="NCBI Taxonomy" id="1077974"/>
    <lineage>
        <taxon>Bacteria</taxon>
        <taxon>Bacillati</taxon>
        <taxon>Actinomycetota</taxon>
        <taxon>Actinomycetes</taxon>
        <taxon>Mycobacteriales</taxon>
        <taxon>Gordoniaceae</taxon>
        <taxon>Gordonia</taxon>
    </lineage>
</organism>
<keyword evidence="2" id="KW-1185">Reference proteome</keyword>
<dbReference type="STRING" id="1077974.GOEFS_035_00910"/>
<evidence type="ECO:0000313" key="1">
    <source>
        <dbReference type="EMBL" id="GAB17559.1"/>
    </source>
</evidence>
<dbReference type="EMBL" id="BAEH01000035">
    <property type="protein sequence ID" value="GAB17559.1"/>
    <property type="molecule type" value="Genomic_DNA"/>
</dbReference>
<evidence type="ECO:0000313" key="2">
    <source>
        <dbReference type="Proteomes" id="UP000035034"/>
    </source>
</evidence>
<gene>
    <name evidence="1" type="ORF">GOEFS_035_00910</name>
</gene>
<accession>H0QXK8</accession>
<evidence type="ECO:0008006" key="3">
    <source>
        <dbReference type="Google" id="ProtNLM"/>
    </source>
</evidence>
<comment type="caution">
    <text evidence="1">The sequence shown here is derived from an EMBL/GenBank/DDBJ whole genome shotgun (WGS) entry which is preliminary data.</text>
</comment>
<dbReference type="AlphaFoldDB" id="H0QXK8"/>
<protein>
    <recommendedName>
        <fullName evidence="3">DUF2617 family protein</fullName>
    </recommendedName>
</protein>
<name>H0QXK8_9ACTN</name>
<proteinExistence type="predicted"/>
<dbReference type="InterPro" id="IPR024486">
    <property type="entry name" value="DUF2617"/>
</dbReference>
<dbReference type="eggNOG" id="ENOG5032ZD0">
    <property type="taxonomic scope" value="Bacteria"/>
</dbReference>